<dbReference type="AlphaFoldDB" id="A0A7W4ZBB9"/>
<sequence>MKHHSKKILPLAIALASAQAFSQEEQDNTLFDAALEEIYVEGVRAADANARAAERSKDNFSSIVTQDDAGNFSDQNVAELLQRMPGVTLQRSEGEGKFVNLRGLGPGMVSVRMDGGVMANAGGGTDETLEDRAFSLDSLPSDVLQSIEVNKSLTPDMDLDAIGGSINVKTLSALDRGRDTYKLRLQNYYADQGGENSPKVTLQGTNLFLDDTLGVAYTGSWEKRVTQGYQTKHHGGTLPQYVNAELNGERMLVPWEFTTFQENAERERMAALLNLEYRPDDSSRYHLKINHTSYSDDDIAQREYYRFNYGPDRDGPNDEPDGITDNLVYIDKGNRVFGGSEVDLQQQFFIQESEVTTNTFALGGENYFGDGWKVDYEVVSSRSENEKPDGRRVAFRLRDQYAVGSFGEDFLNGQIISPAQLNELAETGSISGAAVSTGNSYEYGSVVQPNLNYDNLFLENNLRKDEVDQFSLNLRKDWDDDGWLNYVKTGVKANQRTRSNDKNRVSIVPFDRAVAGCAGDVDCLTMAGSRLGDFDNYILANPNFDHAVITRSEAERLIDITRTIGDNYDQEERELDSTKLDYELTEDSSAAYVMAEFQVLPEATLIAGARYARTEFTSTGYMALRNDRNEDKEGLESLDISLPLEGVSNDYNVFLPALHYRHEVGENLLARAALWTSFSRPDFGKSRAFFEVTDRVEFCNTDPNAEEFGDCDEDPKALGVGRGEDLEYQAQWFEMSSNNSVRIGNPGLDPLRATNLDLSLSWYGEDTFLEGAFFYKDIKDFIVDANGVSVNIAELAFHVPVEQVDQFRIPADLTIDNANTYLNGESATVYGVELSYSQYFEGRWEDHKIGRWLDNIFVQSNLTLQSSDGKVGDTVRAGSIQLPETADSSANLTLGWENDDFSLRFITNYTSEILKRIGGCTAEDKAADAELGYAENCRAWGDVFQDESLTFDIKATYRVMEGMRVYFDAVNITDSVDQYYFAGNSDSGGPILFNVEQYGPGYQLGLTMDF</sequence>
<evidence type="ECO:0000256" key="5">
    <source>
        <dbReference type="SAM" id="SignalP"/>
    </source>
</evidence>
<gene>
    <name evidence="8" type="ORF">FHS09_004319</name>
</gene>
<reference evidence="8 9" key="1">
    <citation type="submission" date="2020-08" db="EMBL/GenBank/DDBJ databases">
        <title>Genomic Encyclopedia of Type Strains, Phase III (KMG-III): the genomes of soil and plant-associated and newly described type strains.</title>
        <authorList>
            <person name="Whitman W."/>
        </authorList>
    </citation>
    <scope>NUCLEOTIDE SEQUENCE [LARGE SCALE GENOMIC DNA]</scope>
    <source>
        <strain evidence="8 9">CECT 8799</strain>
    </source>
</reference>
<evidence type="ECO:0000313" key="8">
    <source>
        <dbReference type="EMBL" id="MBB3063461.1"/>
    </source>
</evidence>
<keyword evidence="5" id="KW-0732">Signal</keyword>
<dbReference type="InterPro" id="IPR010104">
    <property type="entry name" value="TonB_rcpt_bac"/>
</dbReference>
<dbReference type="RefSeq" id="WP_183463659.1">
    <property type="nucleotide sequence ID" value="NZ_JACHWZ010000031.1"/>
</dbReference>
<feature type="domain" description="TonB-dependent receptor-like beta-barrel" evidence="6">
    <location>
        <begin position="438"/>
        <end position="971"/>
    </location>
</feature>
<feature type="signal peptide" evidence="5">
    <location>
        <begin position="1"/>
        <end position="22"/>
    </location>
</feature>
<dbReference type="Pfam" id="PF07715">
    <property type="entry name" value="Plug"/>
    <property type="match status" value="1"/>
</dbReference>
<keyword evidence="4" id="KW-0798">TonB box</keyword>
<dbReference type="InterPro" id="IPR012910">
    <property type="entry name" value="Plug_dom"/>
</dbReference>
<dbReference type="EMBL" id="JACHWZ010000031">
    <property type="protein sequence ID" value="MBB3063461.1"/>
    <property type="molecule type" value="Genomic_DNA"/>
</dbReference>
<evidence type="ECO:0000256" key="4">
    <source>
        <dbReference type="RuleBase" id="RU003357"/>
    </source>
</evidence>
<name>A0A7W4ZBB9_9GAMM</name>
<comment type="similarity">
    <text evidence="4">Belongs to the TonB-dependent receptor family.</text>
</comment>
<dbReference type="InterPro" id="IPR037066">
    <property type="entry name" value="Plug_dom_sf"/>
</dbReference>
<evidence type="ECO:0000313" key="9">
    <source>
        <dbReference type="Proteomes" id="UP000535937"/>
    </source>
</evidence>
<evidence type="ECO:0000256" key="3">
    <source>
        <dbReference type="ARBA" id="ARBA00023237"/>
    </source>
</evidence>
<dbReference type="PANTHER" id="PTHR40980">
    <property type="entry name" value="PLUG DOMAIN-CONTAINING PROTEIN"/>
    <property type="match status" value="1"/>
</dbReference>
<feature type="domain" description="TonB-dependent receptor plug" evidence="7">
    <location>
        <begin position="61"/>
        <end position="164"/>
    </location>
</feature>
<accession>A0A7W4ZBB9</accession>
<dbReference type="NCBIfam" id="TIGR01782">
    <property type="entry name" value="TonB-Xanth-Caul"/>
    <property type="match status" value="1"/>
</dbReference>
<evidence type="ECO:0000256" key="2">
    <source>
        <dbReference type="ARBA" id="ARBA00023136"/>
    </source>
</evidence>
<comment type="subcellular location">
    <subcellularLocation>
        <location evidence="1 4">Cell outer membrane</location>
    </subcellularLocation>
</comment>
<feature type="chain" id="PRO_5031489923" evidence="5">
    <location>
        <begin position="23"/>
        <end position="1010"/>
    </location>
</feature>
<dbReference type="PANTHER" id="PTHR40980:SF4">
    <property type="entry name" value="TONB-DEPENDENT RECEPTOR-LIKE BETA-BARREL DOMAIN-CONTAINING PROTEIN"/>
    <property type="match status" value="1"/>
</dbReference>
<dbReference type="Gene3D" id="2.40.170.20">
    <property type="entry name" value="TonB-dependent receptor, beta-barrel domain"/>
    <property type="match status" value="1"/>
</dbReference>
<keyword evidence="9" id="KW-1185">Reference proteome</keyword>
<organism evidence="8 9">
    <name type="scientific">Microbulbifer rhizosphaerae</name>
    <dbReference type="NCBI Taxonomy" id="1562603"/>
    <lineage>
        <taxon>Bacteria</taxon>
        <taxon>Pseudomonadati</taxon>
        <taxon>Pseudomonadota</taxon>
        <taxon>Gammaproteobacteria</taxon>
        <taxon>Cellvibrionales</taxon>
        <taxon>Microbulbiferaceae</taxon>
        <taxon>Microbulbifer</taxon>
    </lineage>
</organism>
<keyword evidence="2 4" id="KW-0472">Membrane</keyword>
<evidence type="ECO:0000259" key="7">
    <source>
        <dbReference type="Pfam" id="PF07715"/>
    </source>
</evidence>
<evidence type="ECO:0000259" key="6">
    <source>
        <dbReference type="Pfam" id="PF00593"/>
    </source>
</evidence>
<dbReference type="Gene3D" id="2.170.130.10">
    <property type="entry name" value="TonB-dependent receptor, plug domain"/>
    <property type="match status" value="1"/>
</dbReference>
<dbReference type="Proteomes" id="UP000535937">
    <property type="component" value="Unassembled WGS sequence"/>
</dbReference>
<dbReference type="SUPFAM" id="SSF56935">
    <property type="entry name" value="Porins"/>
    <property type="match status" value="1"/>
</dbReference>
<keyword evidence="3" id="KW-0998">Cell outer membrane</keyword>
<dbReference type="InterPro" id="IPR000531">
    <property type="entry name" value="Beta-barrel_TonB"/>
</dbReference>
<keyword evidence="8" id="KW-0675">Receptor</keyword>
<dbReference type="GO" id="GO:0009279">
    <property type="term" value="C:cell outer membrane"/>
    <property type="evidence" value="ECO:0007669"/>
    <property type="project" value="UniProtKB-SubCell"/>
</dbReference>
<dbReference type="Pfam" id="PF00593">
    <property type="entry name" value="TonB_dep_Rec_b-barrel"/>
    <property type="match status" value="1"/>
</dbReference>
<proteinExistence type="inferred from homology"/>
<protein>
    <submittedName>
        <fullName evidence="8">TonB-dependent receptor</fullName>
    </submittedName>
</protein>
<evidence type="ECO:0000256" key="1">
    <source>
        <dbReference type="ARBA" id="ARBA00004442"/>
    </source>
</evidence>
<comment type="caution">
    <text evidence="8">The sequence shown here is derived from an EMBL/GenBank/DDBJ whole genome shotgun (WGS) entry which is preliminary data.</text>
</comment>
<dbReference type="InterPro" id="IPR036942">
    <property type="entry name" value="Beta-barrel_TonB_sf"/>
</dbReference>